<dbReference type="AlphaFoldDB" id="A0A2G9V3K6"/>
<organism evidence="1 2">
    <name type="scientific">Teladorsagia circumcincta</name>
    <name type="common">Brown stomach worm</name>
    <name type="synonym">Ostertagia circumcincta</name>
    <dbReference type="NCBI Taxonomy" id="45464"/>
    <lineage>
        <taxon>Eukaryota</taxon>
        <taxon>Metazoa</taxon>
        <taxon>Ecdysozoa</taxon>
        <taxon>Nematoda</taxon>
        <taxon>Chromadorea</taxon>
        <taxon>Rhabditida</taxon>
        <taxon>Rhabditina</taxon>
        <taxon>Rhabditomorpha</taxon>
        <taxon>Strongyloidea</taxon>
        <taxon>Trichostrongylidae</taxon>
        <taxon>Teladorsagia</taxon>
    </lineage>
</organism>
<protein>
    <recommendedName>
        <fullName evidence="3">Kelch repeat protein</fullName>
    </recommendedName>
</protein>
<name>A0A2G9V3K6_TELCI</name>
<dbReference type="EMBL" id="KZ345012">
    <property type="protein sequence ID" value="PIO77079.1"/>
    <property type="molecule type" value="Genomic_DNA"/>
</dbReference>
<evidence type="ECO:0000313" key="1">
    <source>
        <dbReference type="EMBL" id="PIO77079.1"/>
    </source>
</evidence>
<dbReference type="OrthoDB" id="5867838at2759"/>
<evidence type="ECO:0000313" key="2">
    <source>
        <dbReference type="Proteomes" id="UP000230423"/>
    </source>
</evidence>
<dbReference type="Proteomes" id="UP000230423">
    <property type="component" value="Unassembled WGS sequence"/>
</dbReference>
<reference evidence="1 2" key="1">
    <citation type="submission" date="2015-09" db="EMBL/GenBank/DDBJ databases">
        <title>Draft genome of the parasitic nematode Teladorsagia circumcincta isolate WARC Sus (inbred).</title>
        <authorList>
            <person name="Mitreva M."/>
        </authorList>
    </citation>
    <scope>NUCLEOTIDE SEQUENCE [LARGE SCALE GENOMIC DNA]</scope>
    <source>
        <strain evidence="1 2">S</strain>
    </source>
</reference>
<accession>A0A2G9V3K6</accession>
<keyword evidence="2" id="KW-1185">Reference proteome</keyword>
<gene>
    <name evidence="1" type="ORF">TELCIR_00835</name>
</gene>
<sequence>MPTHNWGHRVVLAGTYGVAFNLGNNKWEEPQKFPAVTQEENVSEVLFVLNKAIYMLLFSAFSELSMKSLHKWTGTAWEPVKLESFPAIAAEDPAERVTMVVAEGPHQDSRYLVSTVGHKIRVAHLKLADGAAHITHVLDVPDDATIPLAQAVSAVESGDRLLIGYGVHGCGFRWEKSRLILCHPNQKSCEALNIPSEAGPRWGFSGAKGLALSPGGAWIHASGNIPSGMHGSTFDGSIWALTNLGSTPVWQQLEGNVPSEGDVVIGNGRVISVDKDGVHSQQLKE</sequence>
<proteinExistence type="predicted"/>
<evidence type="ECO:0008006" key="3">
    <source>
        <dbReference type="Google" id="ProtNLM"/>
    </source>
</evidence>